<dbReference type="InterPro" id="IPR002487">
    <property type="entry name" value="TF_Kbox"/>
</dbReference>
<feature type="domain" description="K-box" evidence="1">
    <location>
        <begin position="26"/>
        <end position="115"/>
    </location>
</feature>
<accession>A0AAU7LJI2</accession>
<dbReference type="Pfam" id="PF01486">
    <property type="entry name" value="K-box"/>
    <property type="match status" value="1"/>
</dbReference>
<name>A0AAU7LJI2_9ROSA</name>
<dbReference type="EMBL" id="PP400895">
    <property type="protein sequence ID" value="XBP28255.1"/>
    <property type="molecule type" value="mRNA"/>
</dbReference>
<dbReference type="GO" id="GO:0003700">
    <property type="term" value="F:DNA-binding transcription factor activity"/>
    <property type="evidence" value="ECO:0007669"/>
    <property type="project" value="InterPro"/>
</dbReference>
<dbReference type="AlphaFoldDB" id="A0AAU7LJI2"/>
<sequence>MDKTIERYQGYSYGKLEASQQTPKETQSSHEDFLKLKAKVNVLQRTQRNLLGEDLENLGTMQLDQLERQLDTTLKQTRLRKDQVILDQLYNLHRKLEEMSEGFQSSWEVDHAQPASHFIEPLQCNSALQIGYNNDEANIATSTQNFYSMAGCFDI</sequence>
<dbReference type="GO" id="GO:0005634">
    <property type="term" value="C:nucleus"/>
    <property type="evidence" value="ECO:0007669"/>
    <property type="project" value="InterPro"/>
</dbReference>
<organism evidence="2">
    <name type="scientific">Hippophae rhamnoides</name>
    <name type="common">sea-buckthorn</name>
    <dbReference type="NCBI Taxonomy" id="193516"/>
    <lineage>
        <taxon>Eukaryota</taxon>
        <taxon>Viridiplantae</taxon>
        <taxon>Streptophyta</taxon>
        <taxon>Embryophyta</taxon>
        <taxon>Tracheophyta</taxon>
        <taxon>Spermatophyta</taxon>
        <taxon>Magnoliopsida</taxon>
        <taxon>eudicotyledons</taxon>
        <taxon>Gunneridae</taxon>
        <taxon>Pentapetalae</taxon>
        <taxon>rosids</taxon>
        <taxon>fabids</taxon>
        <taxon>Rosales</taxon>
        <taxon>Elaeagnaceae</taxon>
        <taxon>Hippophae</taxon>
    </lineage>
</organism>
<evidence type="ECO:0000313" key="2">
    <source>
        <dbReference type="EMBL" id="XBP28255.1"/>
    </source>
</evidence>
<evidence type="ECO:0000259" key="1">
    <source>
        <dbReference type="PROSITE" id="PS51297"/>
    </source>
</evidence>
<reference evidence="2" key="1">
    <citation type="journal article" date="2024" name="Front. Plant Sci.">
        <title>Genome-wide analysis of the MADS-box gene family of sea buckthorn (Hippophae rhamnoides ssp. sinensis) and their potential role in floral organ development.</title>
        <authorList>
            <person name="Zhao J."/>
            <person name="Xu Y."/>
            <person name="Zhang Z."/>
            <person name="Zhao M."/>
            <person name="Li K."/>
            <person name="Wang F."/>
            <person name="Sun K."/>
        </authorList>
    </citation>
    <scope>NUCLEOTIDE SEQUENCE</scope>
</reference>
<reference evidence="2" key="2">
    <citation type="submission" date="2024-02" db="EMBL/GenBank/DDBJ databases">
        <authorList>
            <person name="Xu Y."/>
            <person name="Zhao J."/>
        </authorList>
    </citation>
    <scope>NUCLEOTIDE SEQUENCE</scope>
</reference>
<gene>
    <name evidence="2" type="primary">MADS60</name>
</gene>
<dbReference type="PROSITE" id="PS51297">
    <property type="entry name" value="K_BOX"/>
    <property type="match status" value="1"/>
</dbReference>
<proteinExistence type="evidence at transcript level"/>
<protein>
    <submittedName>
        <fullName evidence="2">MADS60</fullName>
    </submittedName>
</protein>